<name>A0A644X2T1_9ZZZZ</name>
<organism evidence="1">
    <name type="scientific">bioreactor metagenome</name>
    <dbReference type="NCBI Taxonomy" id="1076179"/>
    <lineage>
        <taxon>unclassified sequences</taxon>
        <taxon>metagenomes</taxon>
        <taxon>ecological metagenomes</taxon>
    </lineage>
</organism>
<evidence type="ECO:0000313" key="1">
    <source>
        <dbReference type="EMBL" id="MPM08454.1"/>
    </source>
</evidence>
<dbReference type="AlphaFoldDB" id="A0A644X2T1"/>
<proteinExistence type="predicted"/>
<accession>A0A644X2T1</accession>
<reference evidence="1" key="1">
    <citation type="submission" date="2019-08" db="EMBL/GenBank/DDBJ databases">
        <authorList>
            <person name="Kucharzyk K."/>
            <person name="Murdoch R.W."/>
            <person name="Higgins S."/>
            <person name="Loffler F."/>
        </authorList>
    </citation>
    <scope>NUCLEOTIDE SEQUENCE</scope>
</reference>
<sequence>MVIPLFADIGVCIKSAVGHADEAAVDDAGPGNGNVVDIDVVAPLGRAQKSDADGLARVGLQAYRFHFPARRAVIAVDGRAKIHP</sequence>
<protein>
    <submittedName>
        <fullName evidence="1">Uncharacterized protein</fullName>
    </submittedName>
</protein>
<gene>
    <name evidence="1" type="ORF">SDC9_54766</name>
</gene>
<dbReference type="EMBL" id="VSSQ01001450">
    <property type="protein sequence ID" value="MPM08454.1"/>
    <property type="molecule type" value="Genomic_DNA"/>
</dbReference>
<comment type="caution">
    <text evidence="1">The sequence shown here is derived from an EMBL/GenBank/DDBJ whole genome shotgun (WGS) entry which is preliminary data.</text>
</comment>